<dbReference type="EMBL" id="JACJFM010000006">
    <property type="protein sequence ID" value="MBB1486363.1"/>
    <property type="molecule type" value="Genomic_DNA"/>
</dbReference>
<organism evidence="1 2">
    <name type="scientific">Oceanospirillum sediminis</name>
    <dbReference type="NCBI Taxonomy" id="2760088"/>
    <lineage>
        <taxon>Bacteria</taxon>
        <taxon>Pseudomonadati</taxon>
        <taxon>Pseudomonadota</taxon>
        <taxon>Gammaproteobacteria</taxon>
        <taxon>Oceanospirillales</taxon>
        <taxon>Oceanospirillaceae</taxon>
        <taxon>Oceanospirillum</taxon>
    </lineage>
</organism>
<protein>
    <submittedName>
        <fullName evidence="1">Phosphate/phosphite/phosphonate ABC transporter substrate-binding protein</fullName>
    </submittedName>
</protein>
<dbReference type="Pfam" id="PF12974">
    <property type="entry name" value="Phosphonate-bd"/>
    <property type="match status" value="1"/>
</dbReference>
<proteinExistence type="predicted"/>
<name>A0A839ILT1_9GAMM</name>
<dbReference type="CDD" id="cd01071">
    <property type="entry name" value="PBP2_PhnD_like"/>
    <property type="match status" value="1"/>
</dbReference>
<dbReference type="SUPFAM" id="SSF53850">
    <property type="entry name" value="Periplasmic binding protein-like II"/>
    <property type="match status" value="1"/>
</dbReference>
<reference evidence="1 2" key="1">
    <citation type="submission" date="2020-08" db="EMBL/GenBank/DDBJ databases">
        <title>Oceanospirillum sp. nov. isolated from marine sediment.</title>
        <authorList>
            <person name="Ji X."/>
        </authorList>
    </citation>
    <scope>NUCLEOTIDE SEQUENCE [LARGE SCALE GENOMIC DNA]</scope>
    <source>
        <strain evidence="1 2">D5</strain>
    </source>
</reference>
<dbReference type="Proteomes" id="UP000565262">
    <property type="component" value="Unassembled WGS sequence"/>
</dbReference>
<dbReference type="PANTHER" id="PTHR35841:SF1">
    <property type="entry name" value="PHOSPHONATES-BINDING PERIPLASMIC PROTEIN"/>
    <property type="match status" value="1"/>
</dbReference>
<comment type="caution">
    <text evidence="1">The sequence shown here is derived from an EMBL/GenBank/DDBJ whole genome shotgun (WGS) entry which is preliminary data.</text>
</comment>
<evidence type="ECO:0000313" key="2">
    <source>
        <dbReference type="Proteomes" id="UP000565262"/>
    </source>
</evidence>
<dbReference type="AlphaFoldDB" id="A0A839ILT1"/>
<accession>A0A839ILT1</accession>
<dbReference type="RefSeq" id="WP_182808131.1">
    <property type="nucleotide sequence ID" value="NZ_JACJFM010000006.1"/>
</dbReference>
<evidence type="ECO:0000313" key="1">
    <source>
        <dbReference type="EMBL" id="MBB1486363.1"/>
    </source>
</evidence>
<dbReference type="Gene3D" id="3.40.190.10">
    <property type="entry name" value="Periplasmic binding protein-like II"/>
    <property type="match status" value="2"/>
</dbReference>
<gene>
    <name evidence="1" type="ORF">H4O21_07055</name>
</gene>
<dbReference type="PANTHER" id="PTHR35841">
    <property type="entry name" value="PHOSPHONATES-BINDING PERIPLASMIC PROTEIN"/>
    <property type="match status" value="1"/>
</dbReference>
<sequence>MLLRVGLFLSVLLSFNLFAQTLTFGIVPQQSAKKMAALWSPVLRYLSDTSGLKIQFATAKNIPEFEKRLLAGEYDIAYMNPYHYTVFSQKPGYNAIAKQKDKKIKGILVVKKDSPLTELRQLKGAKLAFPSPAAFAASVLPRAKMAQEGIEITPEYVSSHDSVYLNVARGFFPAGGGVMRTFNNTDPAVREQLKVLWTTPGYTSHAIATHPDVPQQTRQVLIKAMLKMNEDPAGLALLKMLNFKGLEAASDDEWNDVRELDIRLLDHMLQ</sequence>
<keyword evidence="2" id="KW-1185">Reference proteome</keyword>